<dbReference type="GO" id="GO:0004613">
    <property type="term" value="F:phosphoenolpyruvate carboxykinase (GTP) activity"/>
    <property type="evidence" value="ECO:0007669"/>
    <property type="project" value="TreeGrafter"/>
</dbReference>
<dbReference type="PANTHER" id="PTHR11561:SF16">
    <property type="entry name" value="PHOSPHOENOLPYRUVATE CARBOXYKINASE (GTP)"/>
    <property type="match status" value="1"/>
</dbReference>
<dbReference type="AlphaFoldDB" id="A0A1I7WNG2"/>
<dbReference type="GO" id="GO:0006107">
    <property type="term" value="P:oxaloacetate metabolic process"/>
    <property type="evidence" value="ECO:0007669"/>
    <property type="project" value="TreeGrafter"/>
</dbReference>
<organism evidence="2 3">
    <name type="scientific">Heterorhabditis bacteriophora</name>
    <name type="common">Entomopathogenic nematode worm</name>
    <dbReference type="NCBI Taxonomy" id="37862"/>
    <lineage>
        <taxon>Eukaryota</taxon>
        <taxon>Metazoa</taxon>
        <taxon>Ecdysozoa</taxon>
        <taxon>Nematoda</taxon>
        <taxon>Chromadorea</taxon>
        <taxon>Rhabditida</taxon>
        <taxon>Rhabditina</taxon>
        <taxon>Rhabditomorpha</taxon>
        <taxon>Strongyloidea</taxon>
        <taxon>Heterorhabditidae</taxon>
        <taxon>Heterorhabditis</taxon>
    </lineage>
</organism>
<dbReference type="SUPFAM" id="SSF68923">
    <property type="entry name" value="PEP carboxykinase N-terminal domain"/>
    <property type="match status" value="1"/>
</dbReference>
<evidence type="ECO:0000313" key="2">
    <source>
        <dbReference type="Proteomes" id="UP000095283"/>
    </source>
</evidence>
<dbReference type="GO" id="GO:0042594">
    <property type="term" value="P:response to starvation"/>
    <property type="evidence" value="ECO:0007669"/>
    <property type="project" value="TreeGrafter"/>
</dbReference>
<dbReference type="PANTHER" id="PTHR11561">
    <property type="entry name" value="PHOSPHOENOLPYRUVATE CARBOXYKINASE"/>
    <property type="match status" value="1"/>
</dbReference>
<dbReference type="GO" id="GO:0030145">
    <property type="term" value="F:manganese ion binding"/>
    <property type="evidence" value="ECO:0007669"/>
    <property type="project" value="TreeGrafter"/>
</dbReference>
<proteinExistence type="predicted"/>
<name>A0A1I7WNG2_HETBA</name>
<dbReference type="Proteomes" id="UP000095283">
    <property type="component" value="Unplaced"/>
</dbReference>
<dbReference type="InterPro" id="IPR008210">
    <property type="entry name" value="PEP_carboxykinase_N"/>
</dbReference>
<dbReference type="InterPro" id="IPR035078">
    <property type="entry name" value="PEP_carboxykinase_GTP_N"/>
</dbReference>
<dbReference type="GO" id="GO:0006094">
    <property type="term" value="P:gluconeogenesis"/>
    <property type="evidence" value="ECO:0007669"/>
    <property type="project" value="InterPro"/>
</dbReference>
<dbReference type="WBParaSite" id="Hba_06688">
    <property type="protein sequence ID" value="Hba_06688"/>
    <property type="gene ID" value="Hba_06688"/>
</dbReference>
<dbReference type="GO" id="GO:0019543">
    <property type="term" value="P:propionate catabolic process"/>
    <property type="evidence" value="ECO:0007669"/>
    <property type="project" value="TreeGrafter"/>
</dbReference>
<dbReference type="GO" id="GO:0005525">
    <property type="term" value="F:GTP binding"/>
    <property type="evidence" value="ECO:0007669"/>
    <property type="project" value="InterPro"/>
</dbReference>
<accession>A0A1I7WNG2</accession>
<evidence type="ECO:0000259" key="1">
    <source>
        <dbReference type="Pfam" id="PF17297"/>
    </source>
</evidence>
<dbReference type="Gene3D" id="3.40.449.10">
    <property type="entry name" value="Phosphoenolpyruvate Carboxykinase, domain 1"/>
    <property type="match status" value="1"/>
</dbReference>
<evidence type="ECO:0000313" key="3">
    <source>
        <dbReference type="WBParaSite" id="Hba_06688"/>
    </source>
</evidence>
<keyword evidence="2" id="KW-1185">Reference proteome</keyword>
<dbReference type="GO" id="GO:0071333">
    <property type="term" value="P:cellular response to glucose stimulus"/>
    <property type="evidence" value="ECO:0007669"/>
    <property type="project" value="TreeGrafter"/>
</dbReference>
<dbReference type="InterPro" id="IPR008209">
    <property type="entry name" value="PEP_carboxykinase_GTP"/>
</dbReference>
<reference evidence="3" key="1">
    <citation type="submission" date="2016-11" db="UniProtKB">
        <authorList>
            <consortium name="WormBaseParasite"/>
        </authorList>
    </citation>
    <scope>IDENTIFICATION</scope>
</reference>
<dbReference type="GO" id="GO:0033993">
    <property type="term" value="P:response to lipid"/>
    <property type="evidence" value="ECO:0007669"/>
    <property type="project" value="TreeGrafter"/>
</dbReference>
<sequence>MSVDPNLLTPFKNTGQSSLRQISEDAFYVVNEVVMKRLGHVPIHKLGLIFSASIFAVCKFPQDNCCSQDLSEQIIDGIFTSYFMVKKSGLDCLCQGDFHLLPPKVQRFVAEKAELMRPRGIYICDGSQHEADEIIDKLVERGMLSPLKAYENNYICRTDPKDVARVESKTWMVTPDKYQTVTHTSEGVEPIMGHWLSPDDLSNELDSRFPGCMAGWYMRG</sequence>
<dbReference type="GO" id="GO:0046327">
    <property type="term" value="P:glycerol biosynthetic process from pyruvate"/>
    <property type="evidence" value="ECO:0007669"/>
    <property type="project" value="TreeGrafter"/>
</dbReference>
<dbReference type="GO" id="GO:0005829">
    <property type="term" value="C:cytosol"/>
    <property type="evidence" value="ECO:0007669"/>
    <property type="project" value="TreeGrafter"/>
</dbReference>
<protein>
    <submittedName>
        <fullName evidence="3">PEPCK_N domain-containing protein</fullName>
    </submittedName>
</protein>
<dbReference type="Pfam" id="PF17297">
    <property type="entry name" value="PEPCK_N"/>
    <property type="match status" value="1"/>
</dbReference>
<feature type="domain" description="Phosphoenolpyruvate carboxykinase GTP-utilising N-terminal" evidence="1">
    <location>
        <begin position="107"/>
        <end position="218"/>
    </location>
</feature>